<sequence>MSEQGESTPTVAAAPAITTRTKDAKEWVEDLQRSVIQSKDSAIRSARSFQHNSSTYLQTLQDFVLHGVSQYQTYEDAFFSKVKDELVSAREHPAAATGVALTAGLLFMRGEPQHRFGWDSARAMDMTNEDMATSHQLKKAGIIYCQLPVKHGHLPKFHFEKPKRPLEDLVGHVMTVVIRTPEGEWLQMLIRLNVGHQWTAVIVRIYTQAMFVRAEKNVNELNLSGELMKKESKKLLERAALAEKEMIRGETELKNAGNQVQRLAKQVYKVETQAADLMEGLREIPGREALKLRAEASPISSSFIHVASMASLLKRQRAMMDKQIMKISELGVSV</sequence>
<dbReference type="EMBL" id="CM039171">
    <property type="protein sequence ID" value="KAH9788967.1"/>
    <property type="molecule type" value="Genomic_DNA"/>
</dbReference>
<evidence type="ECO:0000313" key="2">
    <source>
        <dbReference type="Proteomes" id="UP000829398"/>
    </source>
</evidence>
<comment type="caution">
    <text evidence="1">The sequence shown here is derived from an EMBL/GenBank/DDBJ whole genome shotgun (WGS) entry which is preliminary data.</text>
</comment>
<organism evidence="1 2">
    <name type="scientific">Citrus sinensis</name>
    <name type="common">Sweet orange</name>
    <name type="synonym">Citrus aurantium var. sinensis</name>
    <dbReference type="NCBI Taxonomy" id="2711"/>
    <lineage>
        <taxon>Eukaryota</taxon>
        <taxon>Viridiplantae</taxon>
        <taxon>Streptophyta</taxon>
        <taxon>Embryophyta</taxon>
        <taxon>Tracheophyta</taxon>
        <taxon>Spermatophyta</taxon>
        <taxon>Magnoliopsida</taxon>
        <taxon>eudicotyledons</taxon>
        <taxon>Gunneridae</taxon>
        <taxon>Pentapetalae</taxon>
        <taxon>rosids</taxon>
        <taxon>malvids</taxon>
        <taxon>Sapindales</taxon>
        <taxon>Rutaceae</taxon>
        <taxon>Aurantioideae</taxon>
        <taxon>Citrus</taxon>
    </lineage>
</organism>
<proteinExistence type="predicted"/>
<keyword evidence="2" id="KW-1185">Reference proteome</keyword>
<reference evidence="2" key="1">
    <citation type="journal article" date="2023" name="Hortic. Res.">
        <title>A chromosome-level phased genome enabling allele-level studies in sweet orange: a case study on citrus Huanglongbing tolerance.</title>
        <authorList>
            <person name="Wu B."/>
            <person name="Yu Q."/>
            <person name="Deng Z."/>
            <person name="Duan Y."/>
            <person name="Luo F."/>
            <person name="Gmitter F. Jr."/>
        </authorList>
    </citation>
    <scope>NUCLEOTIDE SEQUENCE [LARGE SCALE GENOMIC DNA]</scope>
    <source>
        <strain evidence="2">cv. Valencia</strain>
    </source>
</reference>
<protein>
    <submittedName>
        <fullName evidence="1">RGS1-HXK1-interacting protein 1</fullName>
    </submittedName>
</protein>
<name>A0ACB8MTP3_CITSI</name>
<evidence type="ECO:0000313" key="1">
    <source>
        <dbReference type="EMBL" id="KAH9788967.1"/>
    </source>
</evidence>
<gene>
    <name evidence="1" type="ORF">KPL71_002830</name>
</gene>
<accession>A0ACB8MTP3</accession>
<dbReference type="Proteomes" id="UP000829398">
    <property type="component" value="Chromosome 2"/>
</dbReference>